<keyword evidence="2" id="KW-0238">DNA-binding</keyword>
<organism evidence="2 3">
    <name type="scientific">Paracoccus maritimus</name>
    <dbReference type="NCBI Taxonomy" id="2933292"/>
    <lineage>
        <taxon>Bacteria</taxon>
        <taxon>Pseudomonadati</taxon>
        <taxon>Pseudomonadota</taxon>
        <taxon>Alphaproteobacteria</taxon>
        <taxon>Rhodobacterales</taxon>
        <taxon>Paracoccaceae</taxon>
        <taxon>Paracoccus</taxon>
    </lineage>
</organism>
<dbReference type="Gene3D" id="1.10.150.690">
    <property type="entry name" value="DUF2063"/>
    <property type="match status" value="1"/>
</dbReference>
<dbReference type="RefSeq" id="WP_260277622.1">
    <property type="nucleotide sequence ID" value="NZ_JANAVZ010000007.1"/>
</dbReference>
<name>A0ABT2KCS4_9RHOB</name>
<gene>
    <name evidence="2" type="ORF">MU516_12830</name>
</gene>
<feature type="domain" description="Putative DNA-binding" evidence="1">
    <location>
        <begin position="14"/>
        <end position="100"/>
    </location>
</feature>
<reference evidence="2 3" key="1">
    <citation type="submission" date="2022-04" db="EMBL/GenBank/DDBJ databases">
        <title>Paracoccus sp. YLB-12 draft genome sequence.</title>
        <authorList>
            <person name="Yu L."/>
        </authorList>
    </citation>
    <scope>NUCLEOTIDE SEQUENCE [LARGE SCALE GENOMIC DNA]</scope>
    <source>
        <strain evidence="2 3">YLB-12</strain>
    </source>
</reference>
<evidence type="ECO:0000259" key="1">
    <source>
        <dbReference type="Pfam" id="PF09836"/>
    </source>
</evidence>
<sequence>MQQHSDSPADFTPAFRAALAGGDLPDFVTARVPDEAAIRFAVYRNNVAHSLREALARRYPVIRRLVGAEFFAAMAGEFVAAHPPATPVLQEWGDAFAGFLAGFPPVATLPYLGDVARIEWARGLSYHAADAMPMPPRRLTETAPLRLHPSLQLLRLTHPAFDIWQANQPGRDGKLRGTGPRNVLIWRRPDFEVEAMAIADPDADFLQGLMQGQPIAQAAGSTNPVPILTLLLRHGLICDKETRS</sequence>
<evidence type="ECO:0000313" key="2">
    <source>
        <dbReference type="EMBL" id="MCT4333749.1"/>
    </source>
</evidence>
<dbReference type="Pfam" id="PF09836">
    <property type="entry name" value="DUF2063"/>
    <property type="match status" value="1"/>
</dbReference>
<dbReference type="GO" id="GO:0003677">
    <property type="term" value="F:DNA binding"/>
    <property type="evidence" value="ECO:0007669"/>
    <property type="project" value="UniProtKB-KW"/>
</dbReference>
<accession>A0ABT2KCS4</accession>
<dbReference type="EMBL" id="JANAVZ010000007">
    <property type="protein sequence ID" value="MCT4333749.1"/>
    <property type="molecule type" value="Genomic_DNA"/>
</dbReference>
<dbReference type="Proteomes" id="UP001320702">
    <property type="component" value="Unassembled WGS sequence"/>
</dbReference>
<dbReference type="InterPro" id="IPR044922">
    <property type="entry name" value="DUF2063_N_sf"/>
</dbReference>
<keyword evidence="3" id="KW-1185">Reference proteome</keyword>
<evidence type="ECO:0000313" key="3">
    <source>
        <dbReference type="Proteomes" id="UP001320702"/>
    </source>
</evidence>
<dbReference type="InterPro" id="IPR018640">
    <property type="entry name" value="DUF2063"/>
</dbReference>
<protein>
    <submittedName>
        <fullName evidence="2">DNA-binding domain-containing protein</fullName>
    </submittedName>
</protein>
<comment type="caution">
    <text evidence="2">The sequence shown here is derived from an EMBL/GenBank/DDBJ whole genome shotgun (WGS) entry which is preliminary data.</text>
</comment>
<proteinExistence type="predicted"/>